<sequence length="126" mass="13902">MCPNGQACVAFPSDICFTPPCHSHGRCEMNHNSSEALSQEIVPAENCQPNKSVLSNNCAKITLFFNRNEMSNGILVEEICSQVRKLPILYLLHKSRSKETIIILCSIKTNEEDSIEVTISSSGKST</sequence>
<dbReference type="GO" id="GO:0007219">
    <property type="term" value="P:Notch signaling pathway"/>
    <property type="evidence" value="ECO:0007669"/>
    <property type="project" value="InterPro"/>
</dbReference>
<dbReference type="InterPro" id="IPR056986">
    <property type="entry name" value="JAG1_1/2_dom"/>
</dbReference>
<reference evidence="2 3" key="1">
    <citation type="submission" date="2013-11" db="EMBL/GenBank/DDBJ databases">
        <title>Genome sequencing of Stegodyphus mimosarum.</title>
        <authorList>
            <person name="Bechsgaard J."/>
        </authorList>
    </citation>
    <scope>NUCLEOTIDE SEQUENCE [LARGE SCALE GENOMIC DNA]</scope>
</reference>
<dbReference type="OrthoDB" id="283575at2759"/>
<organism evidence="2 3">
    <name type="scientific">Stegodyphus mimosarum</name>
    <name type="common">African social velvet spider</name>
    <dbReference type="NCBI Taxonomy" id="407821"/>
    <lineage>
        <taxon>Eukaryota</taxon>
        <taxon>Metazoa</taxon>
        <taxon>Ecdysozoa</taxon>
        <taxon>Arthropoda</taxon>
        <taxon>Chelicerata</taxon>
        <taxon>Arachnida</taxon>
        <taxon>Araneae</taxon>
        <taxon>Araneomorphae</taxon>
        <taxon>Entelegynae</taxon>
        <taxon>Eresoidea</taxon>
        <taxon>Eresidae</taxon>
        <taxon>Stegodyphus</taxon>
    </lineage>
</organism>
<evidence type="ECO:0000259" key="1">
    <source>
        <dbReference type="Pfam" id="PF23575"/>
    </source>
</evidence>
<dbReference type="PRINTS" id="PR02059">
    <property type="entry name" value="JAGGEDFAMILY"/>
</dbReference>
<dbReference type="Pfam" id="PF23575">
    <property type="entry name" value="JAG1"/>
    <property type="match status" value="1"/>
</dbReference>
<dbReference type="OMA" id="SHGRCEM"/>
<feature type="non-terminal residue" evidence="2">
    <location>
        <position position="126"/>
    </location>
</feature>
<dbReference type="Proteomes" id="UP000054359">
    <property type="component" value="Unassembled WGS sequence"/>
</dbReference>
<accession>A0A087URN7</accession>
<dbReference type="GO" id="GO:0005112">
    <property type="term" value="F:Notch binding"/>
    <property type="evidence" value="ECO:0007669"/>
    <property type="project" value="InterPro"/>
</dbReference>
<dbReference type="STRING" id="407821.A0A087URN7"/>
<gene>
    <name evidence="2" type="ORF">X975_07377</name>
</gene>
<feature type="domain" description="Protein jagged-1/2 predicted ferredoxin-like" evidence="1">
    <location>
        <begin position="47"/>
        <end position="121"/>
    </location>
</feature>
<evidence type="ECO:0000313" key="3">
    <source>
        <dbReference type="Proteomes" id="UP000054359"/>
    </source>
</evidence>
<dbReference type="InterPro" id="IPR026219">
    <property type="entry name" value="Jagged/Serrate"/>
</dbReference>
<dbReference type="EMBL" id="KK121221">
    <property type="protein sequence ID" value="KFM80026.1"/>
    <property type="molecule type" value="Genomic_DNA"/>
</dbReference>
<keyword evidence="3" id="KW-1185">Reference proteome</keyword>
<dbReference type="AlphaFoldDB" id="A0A087URN7"/>
<protein>
    <submittedName>
        <fullName evidence="2">Protein serrate</fullName>
    </submittedName>
</protein>
<name>A0A087URN7_STEMI</name>
<evidence type="ECO:0000313" key="2">
    <source>
        <dbReference type="EMBL" id="KFM80026.1"/>
    </source>
</evidence>
<proteinExistence type="predicted"/>